<proteinExistence type="predicted"/>
<dbReference type="InterPro" id="IPR024078">
    <property type="entry name" value="LmbE-like_dom_sf"/>
</dbReference>
<dbReference type="Pfam" id="PF02585">
    <property type="entry name" value="PIG-L"/>
    <property type="match status" value="1"/>
</dbReference>
<dbReference type="EMBL" id="JBHTBJ010000010">
    <property type="protein sequence ID" value="MFC7275521.1"/>
    <property type="molecule type" value="Genomic_DNA"/>
</dbReference>
<dbReference type="RefSeq" id="WP_378968721.1">
    <property type="nucleotide sequence ID" value="NZ_JBHTBJ010000010.1"/>
</dbReference>
<keyword evidence="3" id="KW-1185">Reference proteome</keyword>
<sequence>MAGSMGFERVRRVLAAVMAGGLAASGAVLGGAGASAAGVNDPGMGQMVARPASTSLMSAGARAFGAPAAERCDGRSMNVVAHQDDDLLFINPVVSDDLAAGRCVVTVFLTAGDAGRGRSYWLGREKGARQAYAAMAGSSKWWREDRLVVGGRSAARFTLGQERVSLVFLRLPDASTSPGRPADGLRKLWRGDLINLRTVDDGDRYTRSALTSTLTELMNRYRPDEIRTLDYEGRYGDGDHADHHTAGYFTLAAQRNYRWPHGITAFMGYPVENAPANLADDARDAKLRYFLAYAPFDRKVCQSAAACLGNFYAPRFSRTIRTGQG</sequence>
<evidence type="ECO:0000313" key="3">
    <source>
        <dbReference type="Proteomes" id="UP001596548"/>
    </source>
</evidence>
<keyword evidence="2" id="KW-0378">Hydrolase</keyword>
<gene>
    <name evidence="2" type="ORF">ACFQS1_16150</name>
</gene>
<comment type="caution">
    <text evidence="2">The sequence shown here is derived from an EMBL/GenBank/DDBJ whole genome shotgun (WGS) entry which is preliminary data.</text>
</comment>
<dbReference type="Proteomes" id="UP001596548">
    <property type="component" value="Unassembled WGS sequence"/>
</dbReference>
<dbReference type="Gene3D" id="3.40.50.10320">
    <property type="entry name" value="LmbE-like"/>
    <property type="match status" value="1"/>
</dbReference>
<dbReference type="PANTHER" id="PTHR12993:SF11">
    <property type="entry name" value="N-ACETYLGLUCOSAMINYL-PHOSPHATIDYLINOSITOL DE-N-ACETYLASE"/>
    <property type="match status" value="1"/>
</dbReference>
<name>A0ABW2HSD0_9ACTN</name>
<dbReference type="SUPFAM" id="SSF102588">
    <property type="entry name" value="LmbE-like"/>
    <property type="match status" value="1"/>
</dbReference>
<keyword evidence="1" id="KW-0862">Zinc</keyword>
<evidence type="ECO:0000313" key="2">
    <source>
        <dbReference type="EMBL" id="MFC7275521.1"/>
    </source>
</evidence>
<reference evidence="3" key="1">
    <citation type="journal article" date="2019" name="Int. J. Syst. Evol. Microbiol.">
        <title>The Global Catalogue of Microorganisms (GCM) 10K type strain sequencing project: providing services to taxonomists for standard genome sequencing and annotation.</title>
        <authorList>
            <consortium name="The Broad Institute Genomics Platform"/>
            <consortium name="The Broad Institute Genome Sequencing Center for Infectious Disease"/>
            <person name="Wu L."/>
            <person name="Ma J."/>
        </authorList>
    </citation>
    <scope>NUCLEOTIDE SEQUENCE [LARGE SCALE GENOMIC DNA]</scope>
    <source>
        <strain evidence="3">XZYJT-10</strain>
    </source>
</reference>
<evidence type="ECO:0000256" key="1">
    <source>
        <dbReference type="ARBA" id="ARBA00022833"/>
    </source>
</evidence>
<accession>A0ABW2HSD0</accession>
<dbReference type="EC" id="3.5.1.-" evidence="2"/>
<protein>
    <submittedName>
        <fullName evidence="2">PIG-L family deacetylase</fullName>
        <ecNumber evidence="2">3.5.1.-</ecNumber>
    </submittedName>
</protein>
<dbReference type="GO" id="GO:0016787">
    <property type="term" value="F:hydrolase activity"/>
    <property type="evidence" value="ECO:0007669"/>
    <property type="project" value="UniProtKB-KW"/>
</dbReference>
<dbReference type="PANTHER" id="PTHR12993">
    <property type="entry name" value="N-ACETYLGLUCOSAMINYL-PHOSPHATIDYLINOSITOL DE-N-ACETYLASE-RELATED"/>
    <property type="match status" value="1"/>
</dbReference>
<dbReference type="InterPro" id="IPR003737">
    <property type="entry name" value="GlcNAc_PI_deacetylase-related"/>
</dbReference>
<organism evidence="2 3">
    <name type="scientific">Paractinoplanes rhizophilus</name>
    <dbReference type="NCBI Taxonomy" id="1416877"/>
    <lineage>
        <taxon>Bacteria</taxon>
        <taxon>Bacillati</taxon>
        <taxon>Actinomycetota</taxon>
        <taxon>Actinomycetes</taxon>
        <taxon>Micromonosporales</taxon>
        <taxon>Micromonosporaceae</taxon>
        <taxon>Paractinoplanes</taxon>
    </lineage>
</organism>